<protein>
    <submittedName>
        <fullName evidence="3">Acyltransferase</fullName>
    </submittedName>
</protein>
<dbReference type="PANTHER" id="PTHR23028">
    <property type="entry name" value="ACETYLTRANSFERASE"/>
    <property type="match status" value="1"/>
</dbReference>
<feature type="transmembrane region" description="Helical" evidence="1">
    <location>
        <begin position="331"/>
        <end position="352"/>
    </location>
</feature>
<evidence type="ECO:0000313" key="4">
    <source>
        <dbReference type="Proteomes" id="UP001246473"/>
    </source>
</evidence>
<dbReference type="Proteomes" id="UP001246473">
    <property type="component" value="Unassembled WGS sequence"/>
</dbReference>
<accession>A0AAP5V0J9</accession>
<feature type="transmembrane region" description="Helical" evidence="1">
    <location>
        <begin position="60"/>
        <end position="81"/>
    </location>
</feature>
<reference evidence="3" key="1">
    <citation type="submission" date="2022-08" db="EMBL/GenBank/DDBJ databases">
        <authorList>
            <person name="Kim S.-J."/>
        </authorList>
    </citation>
    <scope>NUCLEOTIDE SEQUENCE</scope>
    <source>
        <strain evidence="3">KJ</strain>
    </source>
</reference>
<organism evidence="3 4">
    <name type="scientific">Paraburkholderia fungorum</name>
    <dbReference type="NCBI Taxonomy" id="134537"/>
    <lineage>
        <taxon>Bacteria</taxon>
        <taxon>Pseudomonadati</taxon>
        <taxon>Pseudomonadota</taxon>
        <taxon>Betaproteobacteria</taxon>
        <taxon>Burkholderiales</taxon>
        <taxon>Burkholderiaceae</taxon>
        <taxon>Paraburkholderia</taxon>
    </lineage>
</organism>
<feature type="transmembrane region" description="Helical" evidence="1">
    <location>
        <begin position="268"/>
        <end position="289"/>
    </location>
</feature>
<evidence type="ECO:0000256" key="1">
    <source>
        <dbReference type="SAM" id="Phobius"/>
    </source>
</evidence>
<gene>
    <name evidence="3" type="ORF">ParKJ_39025</name>
</gene>
<dbReference type="GO" id="GO:0016747">
    <property type="term" value="F:acyltransferase activity, transferring groups other than amino-acyl groups"/>
    <property type="evidence" value="ECO:0007669"/>
    <property type="project" value="InterPro"/>
</dbReference>
<feature type="transmembrane region" description="Helical" evidence="1">
    <location>
        <begin position="167"/>
        <end position="185"/>
    </location>
</feature>
<keyword evidence="1" id="KW-0812">Transmembrane</keyword>
<dbReference type="InterPro" id="IPR002656">
    <property type="entry name" value="Acyl_transf_3_dom"/>
</dbReference>
<dbReference type="GO" id="GO:0000271">
    <property type="term" value="P:polysaccharide biosynthetic process"/>
    <property type="evidence" value="ECO:0007669"/>
    <property type="project" value="TreeGrafter"/>
</dbReference>
<evidence type="ECO:0000259" key="2">
    <source>
        <dbReference type="Pfam" id="PF01757"/>
    </source>
</evidence>
<dbReference type="PANTHER" id="PTHR23028:SF53">
    <property type="entry name" value="ACYL_TRANSF_3 DOMAIN-CONTAINING PROTEIN"/>
    <property type="match status" value="1"/>
</dbReference>
<feature type="transmembrane region" description="Helical" evidence="1">
    <location>
        <begin position="192"/>
        <end position="209"/>
    </location>
</feature>
<name>A0AAP5V0J9_9BURK</name>
<comment type="caution">
    <text evidence="3">The sequence shown here is derived from an EMBL/GenBank/DDBJ whole genome shotgun (WGS) entry which is preliminary data.</text>
</comment>
<feature type="transmembrane region" description="Helical" evidence="1">
    <location>
        <begin position="301"/>
        <end position="319"/>
    </location>
</feature>
<dbReference type="Pfam" id="PF01757">
    <property type="entry name" value="Acyl_transf_3"/>
    <property type="match status" value="1"/>
</dbReference>
<dbReference type="AlphaFoldDB" id="A0AAP5V0J9"/>
<dbReference type="GO" id="GO:0016020">
    <property type="term" value="C:membrane"/>
    <property type="evidence" value="ECO:0007669"/>
    <property type="project" value="TreeGrafter"/>
</dbReference>
<dbReference type="RefSeq" id="WP_244207653.1">
    <property type="nucleotide sequence ID" value="NZ_PVZM01000034.1"/>
</dbReference>
<proteinExistence type="predicted"/>
<sequence>MLSLPRPFHFLDSLPTASVHRVDSLDGLRGILAVAVLFHHLVIKRWALETGRWELPPSHFYSLLGQAGVAIFFMITGYLFWGRLIDSGGQNNWAKLYINRFFRIVPLYMLVIIAYILVVLTRAHFQVHIPSREFASQLAQWLSFGIVARPEPLLGDTRSLSVTSQTWTLYYEWTFYFALPILAVFAKARSPLAVSLAALLLVLNIESLVGEPNRYFIAQFLLGMVAASFNRTYPNLKGDGPIRSLIALASATFAFKFADTAYSTSAVIFLGIFFLFIASGTSLFGLLVLRGTRRMGHMSYSIYLLHGLVLTVVMAPSVLGKSAVLSPANFWVVALCTFSGVISVSALTFLFVERTGMKLGKLITDRRSRMDTGTKLTA</sequence>
<evidence type="ECO:0000313" key="3">
    <source>
        <dbReference type="EMBL" id="MDT8843419.1"/>
    </source>
</evidence>
<keyword evidence="1" id="KW-1133">Transmembrane helix</keyword>
<feature type="transmembrane region" description="Helical" evidence="1">
    <location>
        <begin position="101"/>
        <end position="120"/>
    </location>
</feature>
<dbReference type="InterPro" id="IPR050879">
    <property type="entry name" value="Acyltransferase_3"/>
</dbReference>
<keyword evidence="3" id="KW-0808">Transferase</keyword>
<feature type="domain" description="Acyltransferase 3" evidence="2">
    <location>
        <begin position="23"/>
        <end position="347"/>
    </location>
</feature>
<dbReference type="EMBL" id="JANSLM010000024">
    <property type="protein sequence ID" value="MDT8843419.1"/>
    <property type="molecule type" value="Genomic_DNA"/>
</dbReference>
<keyword evidence="1" id="KW-0472">Membrane</keyword>
<keyword evidence="3" id="KW-0012">Acyltransferase</keyword>